<evidence type="ECO:0000313" key="1">
    <source>
        <dbReference type="EnsemblPlants" id="ORUFI08G02850.1"/>
    </source>
</evidence>
<sequence length="60" mass="6562">MVDWWSHALLDLGGSRLRGRRPSPVMPVITVPVDGRRLYALELASQQVEALPPGDVVDAP</sequence>
<evidence type="ECO:0000313" key="2">
    <source>
        <dbReference type="Proteomes" id="UP000008022"/>
    </source>
</evidence>
<keyword evidence="2" id="KW-1185">Reference proteome</keyword>
<protein>
    <submittedName>
        <fullName evidence="1">Uncharacterized protein</fullName>
    </submittedName>
</protein>
<accession>A0A0E0QE71</accession>
<proteinExistence type="predicted"/>
<dbReference type="Proteomes" id="UP000008022">
    <property type="component" value="Unassembled WGS sequence"/>
</dbReference>
<reference evidence="2" key="1">
    <citation type="submission" date="2013-06" db="EMBL/GenBank/DDBJ databases">
        <authorList>
            <person name="Zhao Q."/>
        </authorList>
    </citation>
    <scope>NUCLEOTIDE SEQUENCE</scope>
    <source>
        <strain evidence="2">cv. W1943</strain>
    </source>
</reference>
<dbReference type="EnsemblPlants" id="ORUFI08G02850.1">
    <property type="protein sequence ID" value="ORUFI08G02850.1"/>
    <property type="gene ID" value="ORUFI08G02850"/>
</dbReference>
<reference evidence="1" key="2">
    <citation type="submission" date="2015-06" db="UniProtKB">
        <authorList>
            <consortium name="EnsemblPlants"/>
        </authorList>
    </citation>
    <scope>IDENTIFICATION</scope>
</reference>
<dbReference type="AlphaFoldDB" id="A0A0E0QE71"/>
<dbReference type="HOGENOM" id="CLU_2945841_0_0_1"/>
<organism evidence="1 2">
    <name type="scientific">Oryza rufipogon</name>
    <name type="common">Brownbeard rice</name>
    <name type="synonym">Asian wild rice</name>
    <dbReference type="NCBI Taxonomy" id="4529"/>
    <lineage>
        <taxon>Eukaryota</taxon>
        <taxon>Viridiplantae</taxon>
        <taxon>Streptophyta</taxon>
        <taxon>Embryophyta</taxon>
        <taxon>Tracheophyta</taxon>
        <taxon>Spermatophyta</taxon>
        <taxon>Magnoliopsida</taxon>
        <taxon>Liliopsida</taxon>
        <taxon>Poales</taxon>
        <taxon>Poaceae</taxon>
        <taxon>BOP clade</taxon>
        <taxon>Oryzoideae</taxon>
        <taxon>Oryzeae</taxon>
        <taxon>Oryzinae</taxon>
        <taxon>Oryza</taxon>
    </lineage>
</organism>
<dbReference type="Gramene" id="ORUFI08G02850.1">
    <property type="protein sequence ID" value="ORUFI08G02850.1"/>
    <property type="gene ID" value="ORUFI08G02850"/>
</dbReference>
<name>A0A0E0QE71_ORYRU</name>